<evidence type="ECO:0000313" key="1">
    <source>
        <dbReference type="EMBL" id="KAA9300764.1"/>
    </source>
</evidence>
<protein>
    <recommendedName>
        <fullName evidence="3">DUF1659 domain-containing protein</fullName>
    </recommendedName>
</protein>
<comment type="caution">
    <text evidence="1">The sequence shown here is derived from an EMBL/GenBank/DDBJ whole genome shotgun (WGS) entry which is preliminary data.</text>
</comment>
<dbReference type="STRING" id="119206.AWM72_01995"/>
<evidence type="ECO:0000313" key="2">
    <source>
        <dbReference type="Proteomes" id="UP000327148"/>
    </source>
</evidence>
<dbReference type="OrthoDB" id="2136429at2"/>
<gene>
    <name evidence="1" type="ORF">F6I03_05515</name>
</gene>
<dbReference type="AlphaFoldDB" id="A0A5N1GK35"/>
<reference evidence="1 2" key="1">
    <citation type="submission" date="2019-09" db="EMBL/GenBank/DDBJ databases">
        <title>Draft genome sequence assemblies of isolates from the urinary tract.</title>
        <authorList>
            <person name="Mores C.R."/>
            <person name="Putonti C."/>
            <person name="Wolfe A.J."/>
        </authorList>
    </citation>
    <scope>NUCLEOTIDE SEQUENCE [LARGE SCALE GENOMIC DNA]</scope>
    <source>
        <strain evidence="1 2">UMB623</strain>
    </source>
</reference>
<organism evidence="1 2">
    <name type="scientific">Aerococcus sanguinicola</name>
    <dbReference type="NCBI Taxonomy" id="119206"/>
    <lineage>
        <taxon>Bacteria</taxon>
        <taxon>Bacillati</taxon>
        <taxon>Bacillota</taxon>
        <taxon>Bacilli</taxon>
        <taxon>Lactobacillales</taxon>
        <taxon>Aerococcaceae</taxon>
        <taxon>Aerococcus</taxon>
    </lineage>
</organism>
<dbReference type="EMBL" id="VYWO01000003">
    <property type="protein sequence ID" value="KAA9300764.1"/>
    <property type="molecule type" value="Genomic_DNA"/>
</dbReference>
<proteinExistence type="predicted"/>
<dbReference type="RefSeq" id="WP_070430548.1">
    <property type="nucleotide sequence ID" value="NZ_VYWO01000003.1"/>
</dbReference>
<evidence type="ECO:0008006" key="3">
    <source>
        <dbReference type="Google" id="ProtNLM"/>
    </source>
</evidence>
<accession>A0A5N1GK35</accession>
<dbReference type="Proteomes" id="UP000327148">
    <property type="component" value="Unassembled WGS sequence"/>
</dbReference>
<sequence length="65" mass="7261">MKVFESARLQLIGFDTESGKDKKIHINHLKEDISTEEAKAIQEAYASVSNYDIFAVAEVVTNVFA</sequence>
<name>A0A5N1GK35_9LACT</name>